<proteinExistence type="predicted"/>
<reference evidence="1 2" key="1">
    <citation type="submission" date="2016-01" db="EMBL/GenBank/DDBJ databases">
        <title>Genome sequence of Oerskovia enterophila VJag, an agar and cellulose degrading bacterium.</title>
        <authorList>
            <person name="Poehlein A."/>
            <person name="Jag V."/>
            <person name="Bengelsdorf F."/>
            <person name="Duerre P."/>
            <person name="Daniel R."/>
        </authorList>
    </citation>
    <scope>NUCLEOTIDE SEQUENCE [LARGE SCALE GENOMIC DNA]</scope>
    <source>
        <strain evidence="1 2">VJag</strain>
    </source>
</reference>
<dbReference type="RefSeq" id="WP_068708251.1">
    <property type="nucleotide sequence ID" value="NZ_LRIE01000069.1"/>
</dbReference>
<comment type="caution">
    <text evidence="1">The sequence shown here is derived from an EMBL/GenBank/DDBJ whole genome shotgun (WGS) entry which is preliminary data.</text>
</comment>
<dbReference type="EMBL" id="LRIE01000069">
    <property type="protein sequence ID" value="KZM35551.1"/>
    <property type="molecule type" value="Genomic_DNA"/>
</dbReference>
<organism evidence="1 2">
    <name type="scientific">Oerskovia enterophila</name>
    <dbReference type="NCBI Taxonomy" id="43678"/>
    <lineage>
        <taxon>Bacteria</taxon>
        <taxon>Bacillati</taxon>
        <taxon>Actinomycetota</taxon>
        <taxon>Actinomycetes</taxon>
        <taxon>Micrococcales</taxon>
        <taxon>Cellulomonadaceae</taxon>
        <taxon>Oerskovia</taxon>
    </lineage>
</organism>
<accession>A0A163RPA0</accession>
<dbReference type="AlphaFoldDB" id="A0A163RPA0"/>
<gene>
    <name evidence="1" type="ORF">OJAG_18160</name>
</gene>
<dbReference type="OrthoDB" id="5140706at2"/>
<dbReference type="PATRIC" id="fig|43678.3.peg.1895"/>
<sequence length="325" mass="35231">MSMLATLFGRASADPSRWTDLWEVLAPYGGRVTPSGIESWERASGPMGAAVLRTADKQLAEAYVLLDTEAHARALGYTAPDAPFARRRFVRTLDSVIVAGPEAVSRVAADPTALRSYDTVPVREPYSEPVVPVETLATRIAGAVARKGVRYASCNEYVGVLDRRRGKQWPSRPASMGWRDPEIGWVHVDASMLCAKDGPESEDGPQSWYAAGSFAAGRIFRALHDVAGDGFGEQRPRHLRDVQVDIDPIGDEGPDDSDLQDDTPLIDDESVCLTSFVHPEDARIEEFDARVELLTRHAAGALVQRAVGFPPAELAILQRVAVSGG</sequence>
<name>A0A163RPA0_9CELL</name>
<dbReference type="Proteomes" id="UP000076447">
    <property type="component" value="Unassembled WGS sequence"/>
</dbReference>
<evidence type="ECO:0000313" key="2">
    <source>
        <dbReference type="Proteomes" id="UP000076447"/>
    </source>
</evidence>
<protein>
    <submittedName>
        <fullName evidence="1">Uncharacterized protein</fullName>
    </submittedName>
</protein>
<evidence type="ECO:0000313" key="1">
    <source>
        <dbReference type="EMBL" id="KZM35551.1"/>
    </source>
</evidence>